<dbReference type="AlphaFoldDB" id="A0A1Q9F2X1"/>
<dbReference type="EMBL" id="LSRX01000021">
    <property type="protein sequence ID" value="OLQ14021.1"/>
    <property type="molecule type" value="Genomic_DNA"/>
</dbReference>
<reference evidence="2 3" key="1">
    <citation type="submission" date="2016-02" db="EMBL/GenBank/DDBJ databases">
        <title>Genome analysis of coral dinoflagellate symbionts highlights evolutionary adaptations to a symbiotic lifestyle.</title>
        <authorList>
            <person name="Aranda M."/>
            <person name="Li Y."/>
            <person name="Liew Y.J."/>
            <person name="Baumgarten S."/>
            <person name="Simakov O."/>
            <person name="Wilson M."/>
            <person name="Piel J."/>
            <person name="Ashoor H."/>
            <person name="Bougouffa S."/>
            <person name="Bajic V.B."/>
            <person name="Ryu T."/>
            <person name="Ravasi T."/>
            <person name="Bayer T."/>
            <person name="Micklem G."/>
            <person name="Kim H."/>
            <person name="Bhak J."/>
            <person name="Lajeunesse T.C."/>
            <person name="Voolstra C.R."/>
        </authorList>
    </citation>
    <scope>NUCLEOTIDE SEQUENCE [LARGE SCALE GENOMIC DNA]</scope>
    <source>
        <strain evidence="2 3">CCMP2467</strain>
    </source>
</reference>
<sequence length="72" mass="7082">MPECGSSTAAKGSCQGGFLQAASREPSPAPPVHGDGAGGSTDAALAQGVLTELFEGDLVNSDSLIPPPSRSK</sequence>
<accession>A0A1Q9F2X1</accession>
<dbReference type="Proteomes" id="UP000186817">
    <property type="component" value="Unassembled WGS sequence"/>
</dbReference>
<keyword evidence="3" id="KW-1185">Reference proteome</keyword>
<feature type="compositionally biased region" description="Polar residues" evidence="1">
    <location>
        <begin position="1"/>
        <end position="10"/>
    </location>
</feature>
<feature type="region of interest" description="Disordered" evidence="1">
    <location>
        <begin position="1"/>
        <end position="43"/>
    </location>
</feature>
<evidence type="ECO:0000313" key="3">
    <source>
        <dbReference type="Proteomes" id="UP000186817"/>
    </source>
</evidence>
<evidence type="ECO:0000256" key="1">
    <source>
        <dbReference type="SAM" id="MobiDB-lite"/>
    </source>
</evidence>
<name>A0A1Q9F2X1_SYMMI</name>
<organism evidence="2 3">
    <name type="scientific">Symbiodinium microadriaticum</name>
    <name type="common">Dinoflagellate</name>
    <name type="synonym">Zooxanthella microadriatica</name>
    <dbReference type="NCBI Taxonomy" id="2951"/>
    <lineage>
        <taxon>Eukaryota</taxon>
        <taxon>Sar</taxon>
        <taxon>Alveolata</taxon>
        <taxon>Dinophyceae</taxon>
        <taxon>Suessiales</taxon>
        <taxon>Symbiodiniaceae</taxon>
        <taxon>Symbiodinium</taxon>
    </lineage>
</organism>
<proteinExistence type="predicted"/>
<protein>
    <submittedName>
        <fullName evidence="2">Uncharacterized protein</fullName>
    </submittedName>
</protein>
<evidence type="ECO:0000313" key="2">
    <source>
        <dbReference type="EMBL" id="OLQ14021.1"/>
    </source>
</evidence>
<gene>
    <name evidence="2" type="ORF">AK812_SmicGene1975</name>
</gene>
<comment type="caution">
    <text evidence="2">The sequence shown here is derived from an EMBL/GenBank/DDBJ whole genome shotgun (WGS) entry which is preliminary data.</text>
</comment>